<keyword evidence="4" id="KW-1185">Reference proteome</keyword>
<dbReference type="GO" id="GO:0016740">
    <property type="term" value="F:transferase activity"/>
    <property type="evidence" value="ECO:0007669"/>
    <property type="project" value="UniProtKB-KW"/>
</dbReference>
<dbReference type="OrthoDB" id="9797551at2"/>
<dbReference type="EMBL" id="VCMV01000037">
    <property type="protein sequence ID" value="KAB0265318.1"/>
    <property type="molecule type" value="Genomic_DNA"/>
</dbReference>
<evidence type="ECO:0000259" key="2">
    <source>
        <dbReference type="PROSITE" id="PS01148"/>
    </source>
</evidence>
<keyword evidence="3" id="KW-0808">Transferase</keyword>
<comment type="caution">
    <text evidence="3">The sequence shown here is derived from an EMBL/GenBank/DDBJ whole genome shotgun (WGS) entry which is preliminary data.</text>
</comment>
<dbReference type="InterPro" id="IPR036868">
    <property type="entry name" value="TusA-like_sf"/>
</dbReference>
<dbReference type="AlphaFoldDB" id="A0A5N3P6F4"/>
<dbReference type="PANTHER" id="PTHR33279:SF6">
    <property type="entry name" value="SULFUR CARRIER PROTEIN YEDF-RELATED"/>
    <property type="match status" value="1"/>
</dbReference>
<dbReference type="RefSeq" id="WP_150947458.1">
    <property type="nucleotide sequence ID" value="NZ_VCMV01000037.1"/>
</dbReference>
<accession>A0A5N3P6F4</accession>
<comment type="similarity">
    <text evidence="1">Belongs to the sulfur carrier protein TusA family.</text>
</comment>
<evidence type="ECO:0000256" key="1">
    <source>
        <dbReference type="ARBA" id="ARBA00008984"/>
    </source>
</evidence>
<name>A0A5N3P6F4_9HYPH</name>
<dbReference type="Pfam" id="PF01206">
    <property type="entry name" value="TusA"/>
    <property type="match status" value="1"/>
</dbReference>
<dbReference type="PROSITE" id="PS01148">
    <property type="entry name" value="UPF0033"/>
    <property type="match status" value="1"/>
</dbReference>
<dbReference type="InterPro" id="IPR001455">
    <property type="entry name" value="TusA-like"/>
</dbReference>
<dbReference type="Proteomes" id="UP000325684">
    <property type="component" value="Unassembled WGS sequence"/>
</dbReference>
<dbReference type="SUPFAM" id="SSF64307">
    <property type="entry name" value="SirA-like"/>
    <property type="match status" value="1"/>
</dbReference>
<feature type="domain" description="UPF0033" evidence="2">
    <location>
        <begin position="14"/>
        <end position="38"/>
    </location>
</feature>
<dbReference type="PANTHER" id="PTHR33279">
    <property type="entry name" value="SULFUR CARRIER PROTEIN YEDF-RELATED"/>
    <property type="match status" value="1"/>
</dbReference>
<dbReference type="CDD" id="cd00291">
    <property type="entry name" value="SirA_YedF_YeeD"/>
    <property type="match status" value="1"/>
</dbReference>
<organism evidence="3 4">
    <name type="scientific">Microvirga brassicacearum</name>
    <dbReference type="NCBI Taxonomy" id="2580413"/>
    <lineage>
        <taxon>Bacteria</taxon>
        <taxon>Pseudomonadati</taxon>
        <taxon>Pseudomonadota</taxon>
        <taxon>Alphaproteobacteria</taxon>
        <taxon>Hyphomicrobiales</taxon>
        <taxon>Methylobacteriaceae</taxon>
        <taxon>Microvirga</taxon>
    </lineage>
</organism>
<sequence>MNDDPASEARIRDLDLSGLKCPLPVLRTRKILQRMRPGERIRLTCTDPLTIIDIPNLVRDTGNILVAHGEEKGKLHFVIQRSAKPETPKGPARAEP</sequence>
<reference evidence="3 4" key="1">
    <citation type="journal article" date="2019" name="Microorganisms">
        <title>Genome Insights into the Novel Species Microvirga brassicacearum, a Rapeseed Endophyte with Biotechnological Potential.</title>
        <authorList>
            <person name="Jimenez-Gomez A."/>
            <person name="Saati-Santamaria Z."/>
            <person name="Igual J.M."/>
            <person name="Rivas R."/>
            <person name="Mateos P.F."/>
            <person name="Garcia-Fraile P."/>
        </authorList>
    </citation>
    <scope>NUCLEOTIDE SEQUENCE [LARGE SCALE GENOMIC DNA]</scope>
    <source>
        <strain evidence="3 4">CDVBN77</strain>
    </source>
</reference>
<gene>
    <name evidence="3" type="ORF">FEZ63_19075</name>
</gene>
<proteinExistence type="inferred from homology"/>
<protein>
    <submittedName>
        <fullName evidence="3">Sulfurtransferase TusA family protein</fullName>
    </submittedName>
</protein>
<dbReference type="Gene3D" id="3.30.110.40">
    <property type="entry name" value="TusA-like domain"/>
    <property type="match status" value="1"/>
</dbReference>
<evidence type="ECO:0000313" key="3">
    <source>
        <dbReference type="EMBL" id="KAB0265318.1"/>
    </source>
</evidence>
<evidence type="ECO:0000313" key="4">
    <source>
        <dbReference type="Proteomes" id="UP000325684"/>
    </source>
</evidence>